<protein>
    <submittedName>
        <fullName evidence="3">Spore germination protein GerPC</fullName>
    </submittedName>
</protein>
<proteinExistence type="predicted"/>
<keyword evidence="4" id="KW-1185">Reference proteome</keyword>
<gene>
    <name evidence="3" type="primary">gerPC</name>
    <name evidence="3" type="ORF">SM124_00795</name>
</gene>
<sequence>MNDLYSYLNQLHYFVQKQEQRIKKLEQTVEILRKEMVIVKERPPVRIERMEYKFDQLKVENLEGTLNIGLNPSDLQDIDDFSINNGMGNAPNTGGNPNVGTANQNGTANNNSTGIPIPYSPKQHLSRVMELEDSILAYLENELPEVFKGTLSKLNTTVDESYLNFIRDDIKKQIPNRIEYYLKEFSNEGREYTSPESNEQIIELLKKEIQNGVYAFISHLPDNVKGMKQE</sequence>
<dbReference type="EMBL" id="JAXOFX010000001">
    <property type="protein sequence ID" value="MDZ5470273.1"/>
    <property type="molecule type" value="Genomic_DNA"/>
</dbReference>
<name>A0ABU5ISZ3_9BACI</name>
<feature type="region of interest" description="Disordered" evidence="2">
    <location>
        <begin position="90"/>
        <end position="109"/>
    </location>
</feature>
<dbReference type="Pfam" id="PF10737">
    <property type="entry name" value="GerPC"/>
    <property type="match status" value="1"/>
</dbReference>
<feature type="compositionally biased region" description="Low complexity" evidence="2">
    <location>
        <begin position="98"/>
        <end position="109"/>
    </location>
</feature>
<dbReference type="InterPro" id="IPR019673">
    <property type="entry name" value="Spore_germination_GerPC"/>
</dbReference>
<evidence type="ECO:0000313" key="3">
    <source>
        <dbReference type="EMBL" id="MDZ5470273.1"/>
    </source>
</evidence>
<keyword evidence="1" id="KW-0175">Coiled coil</keyword>
<comment type="caution">
    <text evidence="3">The sequence shown here is derived from an EMBL/GenBank/DDBJ whole genome shotgun (WGS) entry which is preliminary data.</text>
</comment>
<evidence type="ECO:0000256" key="1">
    <source>
        <dbReference type="SAM" id="Coils"/>
    </source>
</evidence>
<dbReference type="Proteomes" id="UP001290455">
    <property type="component" value="Unassembled WGS sequence"/>
</dbReference>
<evidence type="ECO:0000313" key="4">
    <source>
        <dbReference type="Proteomes" id="UP001290455"/>
    </source>
</evidence>
<evidence type="ECO:0000256" key="2">
    <source>
        <dbReference type="SAM" id="MobiDB-lite"/>
    </source>
</evidence>
<feature type="coiled-coil region" evidence="1">
    <location>
        <begin position="15"/>
        <end position="42"/>
    </location>
</feature>
<dbReference type="RefSeq" id="WP_322444581.1">
    <property type="nucleotide sequence ID" value="NZ_JAXOFX010000001.1"/>
</dbReference>
<organism evidence="3 4">
    <name type="scientific">Robertmurraya mangrovi</name>
    <dbReference type="NCBI Taxonomy" id="3098077"/>
    <lineage>
        <taxon>Bacteria</taxon>
        <taxon>Bacillati</taxon>
        <taxon>Bacillota</taxon>
        <taxon>Bacilli</taxon>
        <taxon>Bacillales</taxon>
        <taxon>Bacillaceae</taxon>
        <taxon>Robertmurraya</taxon>
    </lineage>
</organism>
<accession>A0ABU5ISZ3</accession>
<reference evidence="3 4" key="1">
    <citation type="submission" date="2023-11" db="EMBL/GenBank/DDBJ databases">
        <title>Bacillus jintuensis, isolated from a mudflat on the Beibu Gulf coast.</title>
        <authorList>
            <person name="Li M."/>
        </authorList>
    </citation>
    <scope>NUCLEOTIDE SEQUENCE [LARGE SCALE GENOMIC DNA]</scope>
    <source>
        <strain evidence="3 4">31A1R</strain>
    </source>
</reference>